<dbReference type="EMBL" id="JBHSDH010000013">
    <property type="protein sequence ID" value="MFC4291698.1"/>
    <property type="molecule type" value="Genomic_DNA"/>
</dbReference>
<dbReference type="SMART" id="SM00507">
    <property type="entry name" value="HNHc"/>
    <property type="match status" value="1"/>
</dbReference>
<dbReference type="Pfam" id="PF14279">
    <property type="entry name" value="HNH_5"/>
    <property type="match status" value="1"/>
</dbReference>
<evidence type="ECO:0000313" key="3">
    <source>
        <dbReference type="Proteomes" id="UP001595887"/>
    </source>
</evidence>
<dbReference type="CDD" id="cd00085">
    <property type="entry name" value="HNHc"/>
    <property type="match status" value="1"/>
</dbReference>
<keyword evidence="3" id="KW-1185">Reference proteome</keyword>
<dbReference type="InterPro" id="IPR029471">
    <property type="entry name" value="HNH_5"/>
</dbReference>
<dbReference type="PROSITE" id="PS51257">
    <property type="entry name" value="PROKAR_LIPOPROTEIN"/>
    <property type="match status" value="1"/>
</dbReference>
<feature type="domain" description="HNH nuclease" evidence="1">
    <location>
        <begin position="30"/>
        <end position="84"/>
    </location>
</feature>
<dbReference type="InterPro" id="IPR052892">
    <property type="entry name" value="NA-targeting_endonuclease"/>
</dbReference>
<evidence type="ECO:0000259" key="1">
    <source>
        <dbReference type="SMART" id="SM00507"/>
    </source>
</evidence>
<accession>A0ABV8RER9</accession>
<dbReference type="InterPro" id="IPR003615">
    <property type="entry name" value="HNH_nuc"/>
</dbReference>
<dbReference type="Proteomes" id="UP001595887">
    <property type="component" value="Unassembled WGS sequence"/>
</dbReference>
<organism evidence="2 3">
    <name type="scientific">Sphingorhabdus arenilitoris</name>
    <dbReference type="NCBI Taxonomy" id="1490041"/>
    <lineage>
        <taxon>Bacteria</taxon>
        <taxon>Pseudomonadati</taxon>
        <taxon>Pseudomonadota</taxon>
        <taxon>Alphaproteobacteria</taxon>
        <taxon>Sphingomonadales</taxon>
        <taxon>Sphingomonadaceae</taxon>
        <taxon>Sphingorhabdus</taxon>
    </lineage>
</organism>
<name>A0ABV8RER9_9SPHN</name>
<gene>
    <name evidence="2" type="ORF">ACFOWX_04630</name>
</gene>
<dbReference type="GO" id="GO:0004519">
    <property type="term" value="F:endonuclease activity"/>
    <property type="evidence" value="ECO:0007669"/>
    <property type="project" value="UniProtKB-KW"/>
</dbReference>
<keyword evidence="2" id="KW-0255">Endonuclease</keyword>
<sequence>MPIKLHSDGGPMLYQVAGSSAGACGAEKALRSAMKIHGGNCFYCNKAMKGEPSLDWTLDHVEPTVLGGKSDLFNLVIACKPCNNKKGHQPIDAFNPKAGKKWLSSLKTQIDARLAKLPK</sequence>
<protein>
    <submittedName>
        <fullName evidence="2">HNH endonuclease</fullName>
    </submittedName>
</protein>
<evidence type="ECO:0000313" key="2">
    <source>
        <dbReference type="EMBL" id="MFC4291698.1"/>
    </source>
</evidence>
<keyword evidence="2" id="KW-0378">Hydrolase</keyword>
<dbReference type="PANTHER" id="PTHR33877:SF2">
    <property type="entry name" value="OS07G0170200 PROTEIN"/>
    <property type="match status" value="1"/>
</dbReference>
<dbReference type="Gene3D" id="1.10.30.50">
    <property type="match status" value="1"/>
</dbReference>
<keyword evidence="2" id="KW-0540">Nuclease</keyword>
<proteinExistence type="predicted"/>
<reference evidence="3" key="1">
    <citation type="journal article" date="2019" name="Int. J. Syst. Evol. Microbiol.">
        <title>The Global Catalogue of Microorganisms (GCM) 10K type strain sequencing project: providing services to taxonomists for standard genome sequencing and annotation.</title>
        <authorList>
            <consortium name="The Broad Institute Genomics Platform"/>
            <consortium name="The Broad Institute Genome Sequencing Center for Infectious Disease"/>
            <person name="Wu L."/>
            <person name="Ma J."/>
        </authorList>
    </citation>
    <scope>NUCLEOTIDE SEQUENCE [LARGE SCALE GENOMIC DNA]</scope>
    <source>
        <strain evidence="3">CECT 8531</strain>
    </source>
</reference>
<dbReference type="PANTHER" id="PTHR33877">
    <property type="entry name" value="SLL1193 PROTEIN"/>
    <property type="match status" value="1"/>
</dbReference>
<comment type="caution">
    <text evidence="2">The sequence shown here is derived from an EMBL/GenBank/DDBJ whole genome shotgun (WGS) entry which is preliminary data.</text>
</comment>